<comment type="similarity">
    <text evidence="2">Belongs to the UPF0410 family.</text>
</comment>
<dbReference type="Proteomes" id="UP001169764">
    <property type="component" value="Unassembled WGS sequence"/>
</dbReference>
<dbReference type="EMBL" id="JAUOTP010000010">
    <property type="protein sequence ID" value="MDO6416410.1"/>
    <property type="molecule type" value="Genomic_DNA"/>
</dbReference>
<comment type="subcellular location">
    <subcellularLocation>
        <location evidence="1">Cell membrane</location>
        <topology evidence="1">Multi-pass membrane protein</topology>
    </subcellularLocation>
</comment>
<protein>
    <submittedName>
        <fullName evidence="8">GlsB/YeaQ/YmgE family stress response membrane protein</fullName>
    </submittedName>
</protein>
<sequence length="92" mass="9349">MHTIVGSDSVLLAFIIWIVVGAIIGWLAGLLVQGGGFGFVLDALIGILGSVVAGWLFPRLGFTLGGGLIGAILASVIGAVIVAVAVRLLRRI</sequence>
<feature type="transmembrane region" description="Helical" evidence="7">
    <location>
        <begin position="64"/>
        <end position="89"/>
    </location>
</feature>
<keyword evidence="9" id="KW-1185">Reference proteome</keyword>
<accession>A0ABT8YDK3</accession>
<evidence type="ECO:0000256" key="5">
    <source>
        <dbReference type="ARBA" id="ARBA00022989"/>
    </source>
</evidence>
<feature type="transmembrane region" description="Helical" evidence="7">
    <location>
        <begin position="39"/>
        <end position="58"/>
    </location>
</feature>
<dbReference type="Pfam" id="PF04226">
    <property type="entry name" value="Transgly_assoc"/>
    <property type="match status" value="1"/>
</dbReference>
<evidence type="ECO:0000256" key="7">
    <source>
        <dbReference type="SAM" id="Phobius"/>
    </source>
</evidence>
<organism evidence="8 9">
    <name type="scientific">Sphingomonas natans</name>
    <dbReference type="NCBI Taxonomy" id="3063330"/>
    <lineage>
        <taxon>Bacteria</taxon>
        <taxon>Pseudomonadati</taxon>
        <taxon>Pseudomonadota</taxon>
        <taxon>Alphaproteobacteria</taxon>
        <taxon>Sphingomonadales</taxon>
        <taxon>Sphingomonadaceae</taxon>
        <taxon>Sphingomonas</taxon>
    </lineage>
</organism>
<comment type="caution">
    <text evidence="8">The sequence shown here is derived from an EMBL/GenBank/DDBJ whole genome shotgun (WGS) entry which is preliminary data.</text>
</comment>
<gene>
    <name evidence="8" type="ORF">Q4F19_18640</name>
</gene>
<evidence type="ECO:0000256" key="2">
    <source>
        <dbReference type="ARBA" id="ARBA00011006"/>
    </source>
</evidence>
<proteinExistence type="inferred from homology"/>
<evidence type="ECO:0000313" key="9">
    <source>
        <dbReference type="Proteomes" id="UP001169764"/>
    </source>
</evidence>
<dbReference type="RefSeq" id="WP_303545905.1">
    <property type="nucleotide sequence ID" value="NZ_JAUOTP010000010.1"/>
</dbReference>
<evidence type="ECO:0000313" key="8">
    <source>
        <dbReference type="EMBL" id="MDO6416410.1"/>
    </source>
</evidence>
<dbReference type="PANTHER" id="PTHR33884:SF3">
    <property type="entry name" value="UPF0410 PROTEIN YMGE"/>
    <property type="match status" value="1"/>
</dbReference>
<keyword evidence="5 7" id="KW-1133">Transmembrane helix</keyword>
<keyword evidence="4 7" id="KW-0812">Transmembrane</keyword>
<evidence type="ECO:0000256" key="1">
    <source>
        <dbReference type="ARBA" id="ARBA00004651"/>
    </source>
</evidence>
<dbReference type="PANTHER" id="PTHR33884">
    <property type="entry name" value="UPF0410 PROTEIN YMGE"/>
    <property type="match status" value="1"/>
</dbReference>
<evidence type="ECO:0000256" key="4">
    <source>
        <dbReference type="ARBA" id="ARBA00022692"/>
    </source>
</evidence>
<feature type="transmembrane region" description="Helical" evidence="7">
    <location>
        <begin position="12"/>
        <end position="32"/>
    </location>
</feature>
<evidence type="ECO:0000256" key="6">
    <source>
        <dbReference type="ARBA" id="ARBA00023136"/>
    </source>
</evidence>
<keyword evidence="6 7" id="KW-0472">Membrane</keyword>
<name>A0ABT8YDK3_9SPHN</name>
<dbReference type="InterPro" id="IPR007341">
    <property type="entry name" value="Transgly_assoc"/>
</dbReference>
<evidence type="ECO:0000256" key="3">
    <source>
        <dbReference type="ARBA" id="ARBA00022475"/>
    </source>
</evidence>
<keyword evidence="3" id="KW-1003">Cell membrane</keyword>
<reference evidence="8" key="1">
    <citation type="submission" date="2023-07" db="EMBL/GenBank/DDBJ databases">
        <authorList>
            <person name="Kim M."/>
        </authorList>
    </citation>
    <scope>NUCLEOTIDE SEQUENCE</scope>
    <source>
        <strain evidence="8">BIUV-7</strain>
    </source>
</reference>